<dbReference type="PANTHER" id="PTHR39340">
    <property type="entry name" value="SULFOFRUCTOSEPHOSPHATE ALDOLASE"/>
    <property type="match status" value="1"/>
</dbReference>
<keyword evidence="5 6" id="KW-0456">Lyase</keyword>
<evidence type="ECO:0000313" key="10">
    <source>
        <dbReference type="Proteomes" id="UP001253851"/>
    </source>
</evidence>
<keyword evidence="4 6" id="KW-0423">Lactose metabolism</keyword>
<evidence type="ECO:0000256" key="1">
    <source>
        <dbReference type="ARBA" id="ARBA00000567"/>
    </source>
</evidence>
<dbReference type="Gene3D" id="3.20.20.70">
    <property type="entry name" value="Aldolase class I"/>
    <property type="match status" value="1"/>
</dbReference>
<protein>
    <recommendedName>
        <fullName evidence="6">Tagatose 1,6-diphosphate aldolase</fullName>
        <ecNumber evidence="6">4.1.2.40</ecNumber>
    </recommendedName>
    <alternativeName>
        <fullName evidence="6">D-tagatose-1,6-bisphosphate aldolase</fullName>
    </alternativeName>
    <alternativeName>
        <fullName evidence="6">Tagatose-bisphosphate aldolase</fullName>
    </alternativeName>
</protein>
<comment type="caution">
    <text evidence="8">The sequence shown here is derived from an EMBL/GenBank/DDBJ whole genome shotgun (WGS) entry which is preliminary data.</text>
</comment>
<dbReference type="InterPro" id="IPR005927">
    <property type="entry name" value="Tag_1.6-dipho_adolase"/>
</dbReference>
<comment type="similarity">
    <text evidence="3 6">Belongs to the aldolase LacD family.</text>
</comment>
<sequence>MKRISRGKFERMQKLSNEDGVIAALAIDQRGSMKKMMKAATGPDDFTMEHIYEFKQLVSQELTKYVSSILLDEEYGFLGIEAKNPNAGLILSYEKTGYDVNTPGRLPEILPNESLQRLVKKGADAAKVLVYYNPDEPQEILDTKHAFLERLGTEAQAADIPLFVEPIVYDDEITDDKSPAFAKIKPSKVIRTIQELTKDHYHIDILKVEVPVQFDLVEGFQKEGLEAVYTQEEAANYFKEASDAATRPFIYLSAGVPANVFRDELTFAGQHGAKFSGILGGRATWRDSVEIYGKQGAKALLEWLDTQGKENVEELNAILKQYATPWFDFYGGLENIEVFDIEVME</sequence>
<evidence type="ECO:0000313" key="7">
    <source>
        <dbReference type="EMBL" id="MDT2981828.1"/>
    </source>
</evidence>
<dbReference type="GO" id="GO:1902777">
    <property type="term" value="P:6-sulfoquinovose(1-) catabolic process"/>
    <property type="evidence" value="ECO:0007669"/>
    <property type="project" value="TreeGrafter"/>
</dbReference>
<evidence type="ECO:0000256" key="5">
    <source>
        <dbReference type="ARBA" id="ARBA00023239"/>
    </source>
</evidence>
<dbReference type="EMBL" id="JARQDZ010000002">
    <property type="protein sequence ID" value="MDT2981828.1"/>
    <property type="molecule type" value="Genomic_DNA"/>
</dbReference>
<dbReference type="GO" id="GO:0009025">
    <property type="term" value="F:tagatose-bisphosphate aldolase activity"/>
    <property type="evidence" value="ECO:0007669"/>
    <property type="project" value="UniProtKB-UniRule"/>
</dbReference>
<evidence type="ECO:0000313" key="8">
    <source>
        <dbReference type="EMBL" id="RHK06972.1"/>
    </source>
</evidence>
<dbReference type="PANTHER" id="PTHR39340:SF1">
    <property type="entry name" value="SULFOFRUCTOSEPHOSPHATE ALDOLASE"/>
    <property type="match status" value="1"/>
</dbReference>
<evidence type="ECO:0000256" key="3">
    <source>
        <dbReference type="ARBA" id="ARBA00008679"/>
    </source>
</evidence>
<dbReference type="GO" id="GO:0009024">
    <property type="term" value="F:tagatose-6-phosphate kinase activity"/>
    <property type="evidence" value="ECO:0007669"/>
    <property type="project" value="InterPro"/>
</dbReference>
<dbReference type="OrthoDB" id="106309at2"/>
<dbReference type="GO" id="GO:2001059">
    <property type="term" value="P:D-tagatose 6-phosphate catabolic process"/>
    <property type="evidence" value="ECO:0007669"/>
    <property type="project" value="UniProtKB-UniRule"/>
</dbReference>
<dbReference type="EC" id="4.1.2.40" evidence="6"/>
<evidence type="ECO:0000256" key="6">
    <source>
        <dbReference type="HAMAP-Rule" id="MF_00734"/>
    </source>
</evidence>
<accession>A0A1G9CM26</accession>
<reference evidence="8 9" key="1">
    <citation type="submission" date="2018-08" db="EMBL/GenBank/DDBJ databases">
        <title>A genome reference for cultivated species of the human gut microbiota.</title>
        <authorList>
            <person name="Zou Y."/>
            <person name="Xue W."/>
            <person name="Luo G."/>
        </authorList>
    </citation>
    <scope>NUCLEOTIDE SEQUENCE [LARGE SCALE GENOMIC DNA]</scope>
    <source>
        <strain evidence="8 9">AF48-16</strain>
    </source>
</reference>
<dbReference type="SUPFAM" id="SSF51569">
    <property type="entry name" value="Aldolase"/>
    <property type="match status" value="1"/>
</dbReference>
<evidence type="ECO:0000313" key="9">
    <source>
        <dbReference type="Proteomes" id="UP000286288"/>
    </source>
</evidence>
<dbReference type="SMART" id="SM01133">
    <property type="entry name" value="DeoC"/>
    <property type="match status" value="1"/>
</dbReference>
<dbReference type="UniPathway" id="UPA00704">
    <property type="reaction ID" value="UER00716"/>
</dbReference>
<evidence type="ECO:0000256" key="2">
    <source>
        <dbReference type="ARBA" id="ARBA00005191"/>
    </source>
</evidence>
<evidence type="ECO:0000256" key="4">
    <source>
        <dbReference type="ARBA" id="ARBA00022736"/>
    </source>
</evidence>
<dbReference type="AlphaFoldDB" id="A0A1G9CM26"/>
<dbReference type="EMBL" id="QRMZ01000006">
    <property type="protein sequence ID" value="RHK06972.1"/>
    <property type="molecule type" value="Genomic_DNA"/>
</dbReference>
<dbReference type="InterPro" id="IPR050552">
    <property type="entry name" value="LacD_aldolase"/>
</dbReference>
<gene>
    <name evidence="6" type="primary">lacD</name>
    <name evidence="8" type="ORF">DW084_05520</name>
    <name evidence="7" type="ORF">P7I34_04065</name>
</gene>
<dbReference type="InterPro" id="IPR002915">
    <property type="entry name" value="DeoC/FbaB/LacD_aldolase"/>
</dbReference>
<dbReference type="RefSeq" id="WP_005237193.1">
    <property type="nucleotide sequence ID" value="NZ_BJMG01000013.1"/>
</dbReference>
<dbReference type="GO" id="GO:0019512">
    <property type="term" value="P:lactose catabolic process via tagatose-6-phosphate"/>
    <property type="evidence" value="ECO:0007669"/>
    <property type="project" value="InterPro"/>
</dbReference>
<dbReference type="Proteomes" id="UP001253851">
    <property type="component" value="Unassembled WGS sequence"/>
</dbReference>
<organism evidence="8 9">
    <name type="scientific">Enterococcus casseliflavus</name>
    <name type="common">Enterococcus flavescens</name>
    <dbReference type="NCBI Taxonomy" id="37734"/>
    <lineage>
        <taxon>Bacteria</taxon>
        <taxon>Bacillati</taxon>
        <taxon>Bacillota</taxon>
        <taxon>Bacilli</taxon>
        <taxon>Lactobacillales</taxon>
        <taxon>Enterococcaceae</taxon>
        <taxon>Enterococcus</taxon>
    </lineage>
</organism>
<name>A0A1G9CM26_ENTCA</name>
<proteinExistence type="inferred from homology"/>
<dbReference type="InterPro" id="IPR013785">
    <property type="entry name" value="Aldolase_TIM"/>
</dbReference>
<dbReference type="GO" id="GO:0061595">
    <property type="term" value="F:6-deoxy-6-sulfofructose-1-phosphate aldolase activity"/>
    <property type="evidence" value="ECO:0007669"/>
    <property type="project" value="TreeGrafter"/>
</dbReference>
<comment type="pathway">
    <text evidence="2 6">Carbohydrate metabolism; D-tagatose 6-phosphate degradation; D-glyceraldehyde 3-phosphate and glycerone phosphate from D-tagatose 6-phosphate: step 2/2.</text>
</comment>
<dbReference type="Proteomes" id="UP000286288">
    <property type="component" value="Unassembled WGS sequence"/>
</dbReference>
<reference evidence="7 10" key="2">
    <citation type="submission" date="2023-03" db="EMBL/GenBank/DDBJ databases">
        <authorList>
            <person name="Shen W."/>
            <person name="Cai J."/>
        </authorList>
    </citation>
    <scope>NUCLEOTIDE SEQUENCE [LARGE SCALE GENOMIC DNA]</scope>
    <source>
        <strain evidence="7 10">B516</strain>
    </source>
</reference>
<comment type="catalytic activity">
    <reaction evidence="1 6">
        <text>D-tagatofuranose 1,6-bisphosphate = D-glyceraldehyde 3-phosphate + dihydroxyacetone phosphate</text>
        <dbReference type="Rhea" id="RHEA:22948"/>
        <dbReference type="ChEBI" id="CHEBI:57642"/>
        <dbReference type="ChEBI" id="CHEBI:58694"/>
        <dbReference type="ChEBI" id="CHEBI:59776"/>
        <dbReference type="EC" id="4.1.2.40"/>
    </reaction>
</comment>
<dbReference type="NCBIfam" id="NF009498">
    <property type="entry name" value="PRK12858.1"/>
    <property type="match status" value="1"/>
</dbReference>
<dbReference type="Pfam" id="PF01791">
    <property type="entry name" value="DeoC"/>
    <property type="match status" value="1"/>
</dbReference>
<dbReference type="HAMAP" id="MF_00734">
    <property type="entry name" value="LacD"/>
    <property type="match status" value="1"/>
</dbReference>